<evidence type="ECO:0000313" key="2">
    <source>
        <dbReference type="EMBL" id="AWI79508.1"/>
    </source>
</evidence>
<dbReference type="Pfam" id="PF06496">
    <property type="entry name" value="DUF1097"/>
    <property type="match status" value="1"/>
</dbReference>
<dbReference type="AlphaFoldDB" id="A0A2U8H1I2"/>
<name>A0A2U8H1I2_9RHOO</name>
<accession>A0A2U8H1I2</accession>
<evidence type="ECO:0000256" key="1">
    <source>
        <dbReference type="SAM" id="Phobius"/>
    </source>
</evidence>
<sequence length="155" mass="15842">MKLLHALALSIALLVAVWVYLSVGNPEFRFVPWIGFVAWAAFFAAGGGADGVRKSVAAGLAGAVLTALTLFGVDALGGGLPTLIVLVAILAFLLVAMADITALAYTPAAFMGAACFFGSGAKLDTSALFVCLTWCLGVFFGLASEQVGKRLARAA</sequence>
<reference evidence="2 3" key="1">
    <citation type="submission" date="2017-06" db="EMBL/GenBank/DDBJ databases">
        <title>Azoarcus sp. TSNA42 complete genome sequence.</title>
        <authorList>
            <person name="Woo J.-H."/>
            <person name="Kim H.-S."/>
        </authorList>
    </citation>
    <scope>NUCLEOTIDE SEQUENCE [LARGE SCALE GENOMIC DNA]</scope>
    <source>
        <strain evidence="2 3">TSNA42</strain>
    </source>
</reference>
<feature type="transmembrane region" description="Helical" evidence="1">
    <location>
        <begin position="6"/>
        <end position="23"/>
    </location>
</feature>
<dbReference type="EMBL" id="CP022188">
    <property type="protein sequence ID" value="AWI79508.1"/>
    <property type="molecule type" value="Genomic_DNA"/>
</dbReference>
<dbReference type="OrthoDB" id="8687796at2"/>
<keyword evidence="1" id="KW-0812">Transmembrane</keyword>
<protein>
    <recommendedName>
        <fullName evidence="4">DUF1097 domain-containing protein</fullName>
    </recommendedName>
</protein>
<proteinExistence type="predicted"/>
<feature type="transmembrane region" description="Helical" evidence="1">
    <location>
        <begin position="125"/>
        <end position="143"/>
    </location>
</feature>
<organism evidence="2 3">
    <name type="scientific">Parazoarcus communis</name>
    <dbReference type="NCBI Taxonomy" id="41977"/>
    <lineage>
        <taxon>Bacteria</taxon>
        <taxon>Pseudomonadati</taxon>
        <taxon>Pseudomonadota</taxon>
        <taxon>Betaproteobacteria</taxon>
        <taxon>Rhodocyclales</taxon>
        <taxon>Zoogloeaceae</taxon>
        <taxon>Parazoarcus</taxon>
    </lineage>
</organism>
<dbReference type="InterPro" id="IPR009476">
    <property type="entry name" value="DUF1097"/>
</dbReference>
<feature type="transmembrane region" description="Helical" evidence="1">
    <location>
        <begin position="30"/>
        <end position="49"/>
    </location>
</feature>
<keyword evidence="1" id="KW-1133">Transmembrane helix</keyword>
<feature type="transmembrane region" description="Helical" evidence="1">
    <location>
        <begin position="83"/>
        <end position="105"/>
    </location>
</feature>
<gene>
    <name evidence="2" type="ORF">CEW87_09075</name>
</gene>
<evidence type="ECO:0000313" key="3">
    <source>
        <dbReference type="Proteomes" id="UP000244902"/>
    </source>
</evidence>
<dbReference type="RefSeq" id="WP_108972413.1">
    <property type="nucleotide sequence ID" value="NZ_CP022188.1"/>
</dbReference>
<feature type="transmembrane region" description="Helical" evidence="1">
    <location>
        <begin position="55"/>
        <end position="76"/>
    </location>
</feature>
<evidence type="ECO:0008006" key="4">
    <source>
        <dbReference type="Google" id="ProtNLM"/>
    </source>
</evidence>
<keyword evidence="1" id="KW-0472">Membrane</keyword>
<dbReference type="Proteomes" id="UP000244902">
    <property type="component" value="Chromosome"/>
</dbReference>